<gene>
    <name evidence="1" type="ORF">EUX98_g8938</name>
</gene>
<proteinExistence type="predicted"/>
<name>A0A4S4M0J4_9APHY</name>
<evidence type="ECO:0000313" key="2">
    <source>
        <dbReference type="Proteomes" id="UP000308730"/>
    </source>
</evidence>
<evidence type="ECO:0000313" key="1">
    <source>
        <dbReference type="EMBL" id="THH18539.1"/>
    </source>
</evidence>
<dbReference type="AlphaFoldDB" id="A0A4S4M0J4"/>
<keyword evidence="2" id="KW-1185">Reference proteome</keyword>
<dbReference type="OrthoDB" id="2984821at2759"/>
<reference evidence="1 2" key="1">
    <citation type="submission" date="2019-02" db="EMBL/GenBank/DDBJ databases">
        <title>Genome sequencing of the rare red list fungi Antrodiella citrinella (Flaviporus citrinellus).</title>
        <authorList>
            <person name="Buettner E."/>
            <person name="Kellner H."/>
        </authorList>
    </citation>
    <scope>NUCLEOTIDE SEQUENCE [LARGE SCALE GENOMIC DNA]</scope>
    <source>
        <strain evidence="1 2">DSM 108506</strain>
    </source>
</reference>
<dbReference type="Proteomes" id="UP000308730">
    <property type="component" value="Unassembled WGS sequence"/>
</dbReference>
<sequence>MTTAIEQAISHLIQTRQPITVSHVLPIYLQFAGLSSMADLDSMTAIITFERAMDKHPAPSYPIAKRDKTKMVTLAPLPCKRLYHAEVEQLRRDYWEKAIELGSTFGLCNCVGCGRLLDIPSREDLSSHLPAPEPKRLRKRKTRKRIIRPVLDVDPYGASTSARCL</sequence>
<dbReference type="EMBL" id="SGPM01000587">
    <property type="protein sequence ID" value="THH18539.1"/>
    <property type="molecule type" value="Genomic_DNA"/>
</dbReference>
<organism evidence="1 2">
    <name type="scientific">Antrodiella citrinella</name>
    <dbReference type="NCBI Taxonomy" id="2447956"/>
    <lineage>
        <taxon>Eukaryota</taxon>
        <taxon>Fungi</taxon>
        <taxon>Dikarya</taxon>
        <taxon>Basidiomycota</taxon>
        <taxon>Agaricomycotina</taxon>
        <taxon>Agaricomycetes</taxon>
        <taxon>Polyporales</taxon>
        <taxon>Steccherinaceae</taxon>
        <taxon>Antrodiella</taxon>
    </lineage>
</organism>
<accession>A0A4S4M0J4</accession>
<comment type="caution">
    <text evidence="1">The sequence shown here is derived from an EMBL/GenBank/DDBJ whole genome shotgun (WGS) entry which is preliminary data.</text>
</comment>
<protein>
    <submittedName>
        <fullName evidence="1">Uncharacterized protein</fullName>
    </submittedName>
</protein>